<protein>
    <submittedName>
        <fullName evidence="1">Uncharacterized protein</fullName>
    </submittedName>
</protein>
<evidence type="ECO:0000313" key="1">
    <source>
        <dbReference type="EMBL" id="MBH8563899.1"/>
    </source>
</evidence>
<dbReference type="Proteomes" id="UP000632766">
    <property type="component" value="Unassembled WGS sequence"/>
</dbReference>
<name>A0A8J7L7Y2_9NOST</name>
<organism evidence="1 2">
    <name type="scientific">Amazonocrinis nigriterrae CENA67</name>
    <dbReference type="NCBI Taxonomy" id="2794033"/>
    <lineage>
        <taxon>Bacteria</taxon>
        <taxon>Bacillati</taxon>
        <taxon>Cyanobacteriota</taxon>
        <taxon>Cyanophyceae</taxon>
        <taxon>Nostocales</taxon>
        <taxon>Nostocaceae</taxon>
        <taxon>Amazonocrinis</taxon>
        <taxon>Amazonocrinis nigriterrae</taxon>
    </lineage>
</organism>
<dbReference type="AlphaFoldDB" id="A0A8J7L7Y2"/>
<comment type="caution">
    <text evidence="1">The sequence shown here is derived from an EMBL/GenBank/DDBJ whole genome shotgun (WGS) entry which is preliminary data.</text>
</comment>
<keyword evidence="2" id="KW-1185">Reference proteome</keyword>
<evidence type="ECO:0000313" key="2">
    <source>
        <dbReference type="Proteomes" id="UP000632766"/>
    </source>
</evidence>
<accession>A0A8J7L7Y2</accession>
<dbReference type="EMBL" id="JAECZC010000030">
    <property type="protein sequence ID" value="MBH8563899.1"/>
    <property type="molecule type" value="Genomic_DNA"/>
</dbReference>
<reference evidence="1 2" key="1">
    <citation type="journal article" date="2021" name="Int. J. Syst. Evol. Microbiol.">
        <title>Amazonocrinis nigriterrae gen. nov., sp. nov., Atlanticothrix silvestris gen. nov., sp. nov. and Dendronalium phyllosphericum gen. nov., sp. nov., nostocacean cyanobacteria from Brazilian environments.</title>
        <authorList>
            <person name="Alvarenga D.O."/>
            <person name="Andreote A.P.D."/>
            <person name="Branco L.H.Z."/>
            <person name="Delbaje E."/>
            <person name="Cruz R.B."/>
            <person name="Varani A.M."/>
            <person name="Fiore M.F."/>
        </authorList>
    </citation>
    <scope>NUCLEOTIDE SEQUENCE [LARGE SCALE GENOMIC DNA]</scope>
    <source>
        <strain evidence="1 2">CENA67</strain>
    </source>
</reference>
<proteinExistence type="predicted"/>
<sequence>MNNCFQELNWLSKSQNTSPATQTILRQVRDYLNTHFKHIQYRTFKKLGLPIGSGMVESVCKWLIQQRFKGVGMHWSEDGFNHLLHLRLAWVNQRFDTLFNDYMHPIEIFFMIRDDQGHLPYFTGDYKAQNNRCFANKIIPFCNKSPCTLN</sequence>
<gene>
    <name evidence="1" type="ORF">I8748_17185</name>
</gene>